<dbReference type="GO" id="GO:0007052">
    <property type="term" value="P:mitotic spindle organization"/>
    <property type="evidence" value="ECO:0007669"/>
    <property type="project" value="TreeGrafter"/>
</dbReference>
<keyword evidence="4" id="KW-0995">Kinetochore</keyword>
<sequence length="268" mass="30693">MTRKLDNTSNMTTVDTSAGTAARAQQELGQSIDDLTKTPASDAFRFTELEKKILELWDKIEDLRLERHVLEAQHEAQSSQDEDLSALSDAEVQTALSQAERDLLTARSTYSIRQNIIQNVLITDPILKSIHLSSNTTSLERRLLPLVHERDVLTMLSSTLYSRLRKLRQKFYKLETKNIEIIESNRSISKRMLELANDVKIRKIEDVTDERARKQLEDLDAEVRRAAKEWRVWKSVAGAVVVASGIDWAEDPELLEIVMDEEDEMESL</sequence>
<dbReference type="STRING" id="253628.A0A0D2ANL8"/>
<protein>
    <recommendedName>
        <fullName evidence="9">Centromere protein H C-terminal domain-containing protein</fullName>
    </recommendedName>
</protein>
<dbReference type="EMBL" id="KN847531">
    <property type="protein sequence ID" value="KIW08105.1"/>
    <property type="molecule type" value="Genomic_DNA"/>
</dbReference>
<name>A0A0D2ANL8_9PEZI</name>
<evidence type="ECO:0000256" key="7">
    <source>
        <dbReference type="ARBA" id="ARBA00025735"/>
    </source>
</evidence>
<keyword evidence="5" id="KW-0539">Nucleus</keyword>
<evidence type="ECO:0000313" key="11">
    <source>
        <dbReference type="Proteomes" id="UP000053259"/>
    </source>
</evidence>
<evidence type="ECO:0000256" key="8">
    <source>
        <dbReference type="SAM" id="MobiDB-lite"/>
    </source>
</evidence>
<evidence type="ECO:0000256" key="3">
    <source>
        <dbReference type="ARBA" id="ARBA00022454"/>
    </source>
</evidence>
<keyword evidence="6" id="KW-0137">Centromere</keyword>
<dbReference type="VEuPathDB" id="FungiDB:PV09_01043"/>
<dbReference type="Pfam" id="PF05837">
    <property type="entry name" value="CENP-H"/>
    <property type="match status" value="1"/>
</dbReference>
<organism evidence="10 11">
    <name type="scientific">Verruconis gallopava</name>
    <dbReference type="NCBI Taxonomy" id="253628"/>
    <lineage>
        <taxon>Eukaryota</taxon>
        <taxon>Fungi</taxon>
        <taxon>Dikarya</taxon>
        <taxon>Ascomycota</taxon>
        <taxon>Pezizomycotina</taxon>
        <taxon>Dothideomycetes</taxon>
        <taxon>Pleosporomycetidae</taxon>
        <taxon>Venturiales</taxon>
        <taxon>Sympoventuriaceae</taxon>
        <taxon>Verruconis</taxon>
    </lineage>
</organism>
<evidence type="ECO:0000259" key="9">
    <source>
        <dbReference type="Pfam" id="PF05837"/>
    </source>
</evidence>
<gene>
    <name evidence="10" type="ORF">PV09_01043</name>
</gene>
<feature type="region of interest" description="Disordered" evidence="8">
    <location>
        <begin position="1"/>
        <end position="21"/>
    </location>
</feature>
<dbReference type="InterPro" id="IPR040034">
    <property type="entry name" value="CENP-H"/>
</dbReference>
<dbReference type="GO" id="GO:0051382">
    <property type="term" value="P:kinetochore assembly"/>
    <property type="evidence" value="ECO:0007669"/>
    <property type="project" value="InterPro"/>
</dbReference>
<comment type="similarity">
    <text evidence="7">Belongs to the CENP-H/MCM16 family.</text>
</comment>
<evidence type="ECO:0000256" key="2">
    <source>
        <dbReference type="ARBA" id="ARBA00004629"/>
    </source>
</evidence>
<accession>A0A0D2ANL8</accession>
<dbReference type="RefSeq" id="XP_016217974.1">
    <property type="nucleotide sequence ID" value="XM_016353879.1"/>
</dbReference>
<dbReference type="InParanoid" id="A0A0D2ANL8"/>
<comment type="subcellular location">
    <subcellularLocation>
        <location evidence="2">Chromosome</location>
        <location evidence="2">Centromere</location>
        <location evidence="2">Kinetochore</location>
    </subcellularLocation>
    <subcellularLocation>
        <location evidence="1">Nucleus</location>
    </subcellularLocation>
</comment>
<dbReference type="GO" id="GO:0000776">
    <property type="term" value="C:kinetochore"/>
    <property type="evidence" value="ECO:0007669"/>
    <property type="project" value="UniProtKB-KW"/>
</dbReference>
<evidence type="ECO:0000256" key="5">
    <source>
        <dbReference type="ARBA" id="ARBA00023242"/>
    </source>
</evidence>
<reference evidence="10 11" key="1">
    <citation type="submission" date="2015-01" db="EMBL/GenBank/DDBJ databases">
        <title>The Genome Sequence of Ochroconis gallopava CBS43764.</title>
        <authorList>
            <consortium name="The Broad Institute Genomics Platform"/>
            <person name="Cuomo C."/>
            <person name="de Hoog S."/>
            <person name="Gorbushina A."/>
            <person name="Stielow B."/>
            <person name="Teixiera M."/>
            <person name="Abouelleil A."/>
            <person name="Chapman S.B."/>
            <person name="Priest M."/>
            <person name="Young S.K."/>
            <person name="Wortman J."/>
            <person name="Nusbaum C."/>
            <person name="Birren B."/>
        </authorList>
    </citation>
    <scope>NUCLEOTIDE SEQUENCE [LARGE SCALE GENOMIC DNA]</scope>
    <source>
        <strain evidence="10 11">CBS 43764</strain>
    </source>
</reference>
<dbReference type="AlphaFoldDB" id="A0A0D2ANL8"/>
<feature type="domain" description="Centromere protein H C-terminal" evidence="9">
    <location>
        <begin position="52"/>
        <end position="262"/>
    </location>
</feature>
<evidence type="ECO:0000256" key="6">
    <source>
        <dbReference type="ARBA" id="ARBA00023328"/>
    </source>
</evidence>
<dbReference type="GeneID" id="27309016"/>
<keyword evidence="3" id="KW-0158">Chromosome</keyword>
<dbReference type="PANTHER" id="PTHR48122:SF1">
    <property type="entry name" value="CENTROMERE PROTEIN H"/>
    <property type="match status" value="1"/>
</dbReference>
<proteinExistence type="inferred from homology"/>
<dbReference type="GO" id="GO:0005634">
    <property type="term" value="C:nucleus"/>
    <property type="evidence" value="ECO:0007669"/>
    <property type="project" value="UniProtKB-SubCell"/>
</dbReference>
<dbReference type="InterPro" id="IPR008426">
    <property type="entry name" value="CENP-H_C"/>
</dbReference>
<evidence type="ECO:0000256" key="1">
    <source>
        <dbReference type="ARBA" id="ARBA00004123"/>
    </source>
</evidence>
<evidence type="ECO:0000256" key="4">
    <source>
        <dbReference type="ARBA" id="ARBA00022838"/>
    </source>
</evidence>
<evidence type="ECO:0000313" key="10">
    <source>
        <dbReference type="EMBL" id="KIW08105.1"/>
    </source>
</evidence>
<dbReference type="PANTHER" id="PTHR48122">
    <property type="entry name" value="CENTROMERE PROTEIN H"/>
    <property type="match status" value="1"/>
</dbReference>
<keyword evidence="11" id="KW-1185">Reference proteome</keyword>
<dbReference type="OrthoDB" id="2274804at2759"/>
<dbReference type="GO" id="GO:0007059">
    <property type="term" value="P:chromosome segregation"/>
    <property type="evidence" value="ECO:0007669"/>
    <property type="project" value="TreeGrafter"/>
</dbReference>
<feature type="compositionally biased region" description="Polar residues" evidence="8">
    <location>
        <begin position="7"/>
        <end position="19"/>
    </location>
</feature>
<dbReference type="GO" id="GO:0043515">
    <property type="term" value="F:kinetochore binding"/>
    <property type="evidence" value="ECO:0007669"/>
    <property type="project" value="TreeGrafter"/>
</dbReference>
<dbReference type="Proteomes" id="UP000053259">
    <property type="component" value="Unassembled WGS sequence"/>
</dbReference>
<dbReference type="HOGENOM" id="CLU_078299_1_0_1"/>